<evidence type="ECO:0000256" key="2">
    <source>
        <dbReference type="ARBA" id="ARBA00005417"/>
    </source>
</evidence>
<keyword evidence="7 12" id="KW-0067">ATP-binding</keyword>
<evidence type="ECO:0000256" key="6">
    <source>
        <dbReference type="ARBA" id="ARBA00022741"/>
    </source>
</evidence>
<dbReference type="Pfam" id="PF00005">
    <property type="entry name" value="ABC_tran"/>
    <property type="match status" value="1"/>
</dbReference>
<keyword evidence="5" id="KW-0410">Iron transport</keyword>
<evidence type="ECO:0000256" key="10">
    <source>
        <dbReference type="ARBA" id="ARBA00023136"/>
    </source>
</evidence>
<dbReference type="PANTHER" id="PTHR42771">
    <property type="entry name" value="IRON(3+)-HYDROXAMATE IMPORT ATP-BINDING PROTEIN FHUC"/>
    <property type="match status" value="1"/>
</dbReference>
<evidence type="ECO:0000313" key="13">
    <source>
        <dbReference type="Proteomes" id="UP000315816"/>
    </source>
</evidence>
<dbReference type="InterPro" id="IPR017871">
    <property type="entry name" value="ABC_transporter-like_CS"/>
</dbReference>
<organism evidence="12 13">
    <name type="scientific">Aliiroseovarius halocynthiae</name>
    <dbReference type="NCBI Taxonomy" id="985055"/>
    <lineage>
        <taxon>Bacteria</taxon>
        <taxon>Pseudomonadati</taxon>
        <taxon>Pseudomonadota</taxon>
        <taxon>Alphaproteobacteria</taxon>
        <taxon>Rhodobacterales</taxon>
        <taxon>Paracoccaceae</taxon>
        <taxon>Aliiroseovarius</taxon>
    </lineage>
</organism>
<evidence type="ECO:0000259" key="11">
    <source>
        <dbReference type="PROSITE" id="PS50893"/>
    </source>
</evidence>
<evidence type="ECO:0000256" key="1">
    <source>
        <dbReference type="ARBA" id="ARBA00004202"/>
    </source>
</evidence>
<dbReference type="PANTHER" id="PTHR42771:SF12">
    <property type="entry name" value="FE(3+) DICITRATE TRANSPORT ATP-BINDING PROTEIN FECE-RELATED"/>
    <property type="match status" value="1"/>
</dbReference>
<feature type="domain" description="ABC transporter" evidence="11">
    <location>
        <begin position="3"/>
        <end position="237"/>
    </location>
</feature>
<dbReference type="PROSITE" id="PS50893">
    <property type="entry name" value="ABC_TRANSPORTER_2"/>
    <property type="match status" value="1"/>
</dbReference>
<comment type="subcellular location">
    <subcellularLocation>
        <location evidence="1">Cell membrane</location>
        <topology evidence="1">Peripheral membrane protein</topology>
    </subcellularLocation>
</comment>
<keyword evidence="6" id="KW-0547">Nucleotide-binding</keyword>
<dbReference type="InterPro" id="IPR003439">
    <property type="entry name" value="ABC_transporter-like_ATP-bd"/>
</dbReference>
<keyword evidence="4" id="KW-1003">Cell membrane</keyword>
<dbReference type="OrthoDB" id="9805601at2"/>
<dbReference type="AlphaFoldDB" id="A0A545SQP1"/>
<dbReference type="InterPro" id="IPR003593">
    <property type="entry name" value="AAA+_ATPase"/>
</dbReference>
<keyword evidence="10" id="KW-0472">Membrane</keyword>
<dbReference type="Proteomes" id="UP000315816">
    <property type="component" value="Unassembled WGS sequence"/>
</dbReference>
<dbReference type="FunFam" id="3.40.50.300:FF:000134">
    <property type="entry name" value="Iron-enterobactin ABC transporter ATP-binding protein"/>
    <property type="match status" value="1"/>
</dbReference>
<evidence type="ECO:0000256" key="8">
    <source>
        <dbReference type="ARBA" id="ARBA00023004"/>
    </source>
</evidence>
<comment type="similarity">
    <text evidence="2">Belongs to the ABC transporter superfamily.</text>
</comment>
<dbReference type="GO" id="GO:0005524">
    <property type="term" value="F:ATP binding"/>
    <property type="evidence" value="ECO:0007669"/>
    <property type="project" value="UniProtKB-KW"/>
</dbReference>
<evidence type="ECO:0000313" key="12">
    <source>
        <dbReference type="EMBL" id="TQV67196.1"/>
    </source>
</evidence>
<dbReference type="Gene3D" id="3.40.50.300">
    <property type="entry name" value="P-loop containing nucleotide triphosphate hydrolases"/>
    <property type="match status" value="1"/>
</dbReference>
<dbReference type="SUPFAM" id="SSF52540">
    <property type="entry name" value="P-loop containing nucleoside triphosphate hydrolases"/>
    <property type="match status" value="1"/>
</dbReference>
<keyword evidence="3" id="KW-0813">Transport</keyword>
<protein>
    <submittedName>
        <fullName evidence="12">ABC transporter ATP-binding protein</fullName>
    </submittedName>
</protein>
<name>A0A545SQP1_9RHOB</name>
<sequence length="268" mass="29021">MSIQLDSITAGYDRFRLQNVTAQIPTGSLTALIGPNGCGKSTLLKTISRQLAPGKGRVHVDNEDISTLRTRAVAQRVSVLPQHPVVPPGITVERLVGYGRAPHQNLFGYQSRDDQQAVELALEMVSLTAMKSEAVSSLSGGQRQRAFLAMCIAQDTPFILLDEPTSFLDIRYQFEVLELMSTLQKAGKTVVAVLHDIAQAARFATHIVVMKDGRIEASGPPDQVVTPDLVKRVYGVQAHVYADPVSGTKVVSPEEKGMQDHPALASIN</sequence>
<comment type="caution">
    <text evidence="12">The sequence shown here is derived from an EMBL/GenBank/DDBJ whole genome shotgun (WGS) entry which is preliminary data.</text>
</comment>
<dbReference type="SMART" id="SM00382">
    <property type="entry name" value="AAA"/>
    <property type="match status" value="1"/>
</dbReference>
<dbReference type="RefSeq" id="WP_142854008.1">
    <property type="nucleotide sequence ID" value="NZ_FXWW01000003.1"/>
</dbReference>
<gene>
    <name evidence="12" type="ORF">FIL88_11490</name>
</gene>
<dbReference type="GO" id="GO:0006826">
    <property type="term" value="P:iron ion transport"/>
    <property type="evidence" value="ECO:0007669"/>
    <property type="project" value="UniProtKB-KW"/>
</dbReference>
<evidence type="ECO:0000256" key="9">
    <source>
        <dbReference type="ARBA" id="ARBA00023065"/>
    </source>
</evidence>
<evidence type="ECO:0000256" key="4">
    <source>
        <dbReference type="ARBA" id="ARBA00022475"/>
    </source>
</evidence>
<dbReference type="InterPro" id="IPR027417">
    <property type="entry name" value="P-loop_NTPase"/>
</dbReference>
<dbReference type="PROSITE" id="PS00211">
    <property type="entry name" value="ABC_TRANSPORTER_1"/>
    <property type="match status" value="1"/>
</dbReference>
<evidence type="ECO:0000256" key="3">
    <source>
        <dbReference type="ARBA" id="ARBA00022448"/>
    </source>
</evidence>
<evidence type="ECO:0000256" key="7">
    <source>
        <dbReference type="ARBA" id="ARBA00022840"/>
    </source>
</evidence>
<dbReference type="GO" id="GO:0016887">
    <property type="term" value="F:ATP hydrolysis activity"/>
    <property type="evidence" value="ECO:0007669"/>
    <property type="project" value="InterPro"/>
</dbReference>
<dbReference type="GO" id="GO:0005886">
    <property type="term" value="C:plasma membrane"/>
    <property type="evidence" value="ECO:0007669"/>
    <property type="project" value="UniProtKB-SubCell"/>
</dbReference>
<proteinExistence type="inferred from homology"/>
<keyword evidence="9" id="KW-0406">Ion transport</keyword>
<dbReference type="CDD" id="cd03214">
    <property type="entry name" value="ABC_Iron-Siderophores_B12_Hemin"/>
    <property type="match status" value="1"/>
</dbReference>
<keyword evidence="13" id="KW-1185">Reference proteome</keyword>
<dbReference type="InterPro" id="IPR051535">
    <property type="entry name" value="Siderophore_ABC-ATPase"/>
</dbReference>
<dbReference type="EMBL" id="VICH01000007">
    <property type="protein sequence ID" value="TQV67196.1"/>
    <property type="molecule type" value="Genomic_DNA"/>
</dbReference>
<reference evidence="12 13" key="1">
    <citation type="submission" date="2019-06" db="EMBL/GenBank/DDBJ databases">
        <title>A novel species of marine bacteria.</title>
        <authorList>
            <person name="Wang Y."/>
        </authorList>
    </citation>
    <scope>NUCLEOTIDE SEQUENCE [LARGE SCALE GENOMIC DNA]</scope>
    <source>
        <strain evidence="12 13">MA1-10</strain>
    </source>
</reference>
<keyword evidence="8" id="KW-0408">Iron</keyword>
<accession>A0A545SQP1</accession>
<evidence type="ECO:0000256" key="5">
    <source>
        <dbReference type="ARBA" id="ARBA00022496"/>
    </source>
</evidence>